<dbReference type="EMBL" id="LN679100">
    <property type="protein sequence ID" value="CEL52245.1"/>
    <property type="molecule type" value="Genomic_DNA"/>
</dbReference>
<accession>A0A0B7F3Y4</accession>
<dbReference type="Gene3D" id="1.10.10.10">
    <property type="entry name" value="Winged helix-like DNA-binding domain superfamily/Winged helix DNA-binding domain"/>
    <property type="match status" value="1"/>
</dbReference>
<evidence type="ECO:0000313" key="3">
    <source>
        <dbReference type="EMBL" id="CEL52245.1"/>
    </source>
</evidence>
<organism evidence="3 4">
    <name type="scientific">Thanatephorus cucumeris (strain AG1-IB / isolate 7/3/14)</name>
    <name type="common">Lettuce bottom rot fungus</name>
    <name type="synonym">Rhizoctonia solani</name>
    <dbReference type="NCBI Taxonomy" id="1108050"/>
    <lineage>
        <taxon>Eukaryota</taxon>
        <taxon>Fungi</taxon>
        <taxon>Dikarya</taxon>
        <taxon>Basidiomycota</taxon>
        <taxon>Agaricomycotina</taxon>
        <taxon>Agaricomycetes</taxon>
        <taxon>Cantharellales</taxon>
        <taxon>Ceratobasidiaceae</taxon>
        <taxon>Rhizoctonia</taxon>
        <taxon>Rhizoctonia solani AG-1</taxon>
    </lineage>
</organism>
<proteinExistence type="predicted"/>
<feature type="region of interest" description="Disordered" evidence="1">
    <location>
        <begin position="363"/>
        <end position="423"/>
    </location>
</feature>
<dbReference type="OrthoDB" id="2507344at2759"/>
<dbReference type="Pfam" id="PF16124">
    <property type="entry name" value="RecQ_Zn_bind"/>
    <property type="match status" value="1"/>
</dbReference>
<dbReference type="InterPro" id="IPR032284">
    <property type="entry name" value="RecQ_Zn-bd"/>
</dbReference>
<evidence type="ECO:0000313" key="4">
    <source>
        <dbReference type="Proteomes" id="UP000059188"/>
    </source>
</evidence>
<protein>
    <recommendedName>
        <fullName evidence="2">ATP-dependent DNA helicase RecQ zinc-binding domain-containing protein</fullName>
    </recommendedName>
</protein>
<dbReference type="Proteomes" id="UP000059188">
    <property type="component" value="Unassembled WGS sequence"/>
</dbReference>
<feature type="domain" description="ATP-dependent DNA helicase RecQ zinc-binding" evidence="2">
    <location>
        <begin position="216"/>
        <end position="266"/>
    </location>
</feature>
<dbReference type="InterPro" id="IPR036388">
    <property type="entry name" value="WH-like_DNA-bd_sf"/>
</dbReference>
<dbReference type="AlphaFoldDB" id="A0A0B7F3Y4"/>
<name>A0A0B7F3Y4_THACB</name>
<evidence type="ECO:0000256" key="1">
    <source>
        <dbReference type="SAM" id="MobiDB-lite"/>
    </source>
</evidence>
<dbReference type="STRING" id="1108050.A0A0B7F3Y4"/>
<feature type="compositionally biased region" description="Low complexity" evidence="1">
    <location>
        <begin position="377"/>
        <end position="391"/>
    </location>
</feature>
<feature type="compositionally biased region" description="Basic residues" evidence="1">
    <location>
        <begin position="409"/>
        <end position="423"/>
    </location>
</feature>
<gene>
    <name evidence="3" type="ORF">RSOLAG1IB_00785</name>
</gene>
<evidence type="ECO:0000259" key="2">
    <source>
        <dbReference type="Pfam" id="PF16124"/>
    </source>
</evidence>
<sequence>MPKTLENFSQEVGRAGRDGKPSVELVLSASYKKETKIGCAENFARGDTISPNSVLLWLTAGVFGVPLAPDGALEANHYQQAKAYDIRPNVLLNLYAQLELKFGLLRAITPCYQVYDYTIRDEKSWANVDKKSKEAKTVLQYAQSKSSGYHIDVSLAAEHSGVPRADLTRVIQSWEFSKAVEVKASQVRHRYRVLKELPSGNSGLLSAIANQLYEGQLAAEEEAIEKIQGVLQFATGDECLAHSLAVYFGDDKAVPYGSCGTCTQCLTGQGVEFNPNYIATVDQTALRNILGACLDRDDPRMIARFAIGITSPRLTTSKLSSHALFGTMVGVNWEQLVMLIDAECAAAGYAPAPDGSYDHLTQRRASGAQKSSNKPASSKTTLTRGGSSSGSYEKKSYTPYGNTYGGKSSRGRGRGGYRGGRRY</sequence>
<keyword evidence="4" id="KW-1185">Reference proteome</keyword>
<reference evidence="3 4" key="1">
    <citation type="submission" date="2014-11" db="EMBL/GenBank/DDBJ databases">
        <authorList>
            <person name="Wibberg Daniel"/>
        </authorList>
    </citation>
    <scope>NUCLEOTIDE SEQUENCE [LARGE SCALE GENOMIC DNA]</scope>
    <source>
        <strain evidence="3">Rhizoctonia solani AG1-IB 7/3/14</strain>
    </source>
</reference>